<name>A0A818TJV6_9BILA</name>
<comment type="caution">
    <text evidence="2">The sequence shown here is derived from an EMBL/GenBank/DDBJ whole genome shotgun (WGS) entry which is preliminary data.</text>
</comment>
<protein>
    <recommendedName>
        <fullName evidence="4">Protein NO VEIN C-terminal domain-containing protein</fullName>
    </recommendedName>
</protein>
<reference evidence="2" key="1">
    <citation type="submission" date="2021-02" db="EMBL/GenBank/DDBJ databases">
        <authorList>
            <person name="Nowell W R."/>
        </authorList>
    </citation>
    <scope>NUCLEOTIDE SEQUENCE</scope>
</reference>
<evidence type="ECO:0000313" key="2">
    <source>
        <dbReference type="EMBL" id="CAF3688267.1"/>
    </source>
</evidence>
<dbReference type="Gene3D" id="3.30.565.10">
    <property type="entry name" value="Histidine kinase-like ATPase, C-terminal domain"/>
    <property type="match status" value="1"/>
</dbReference>
<feature type="region of interest" description="Disordered" evidence="1">
    <location>
        <begin position="1"/>
        <end position="73"/>
    </location>
</feature>
<feature type="compositionally biased region" description="Low complexity" evidence="1">
    <location>
        <begin position="64"/>
        <end position="73"/>
    </location>
</feature>
<evidence type="ECO:0000256" key="1">
    <source>
        <dbReference type="SAM" id="MobiDB-lite"/>
    </source>
</evidence>
<evidence type="ECO:0008006" key="4">
    <source>
        <dbReference type="Google" id="ProtNLM"/>
    </source>
</evidence>
<accession>A0A818TJV6</accession>
<gene>
    <name evidence="2" type="ORF">JBS370_LOCUS8671</name>
</gene>
<dbReference type="EMBL" id="CAJOBD010000559">
    <property type="protein sequence ID" value="CAF3688267.1"/>
    <property type="molecule type" value="Genomic_DNA"/>
</dbReference>
<dbReference type="InterPro" id="IPR052957">
    <property type="entry name" value="Auxin_embryo_med"/>
</dbReference>
<evidence type="ECO:0000313" key="3">
    <source>
        <dbReference type="Proteomes" id="UP000663836"/>
    </source>
</evidence>
<dbReference type="NCBIfam" id="NF047352">
    <property type="entry name" value="P_loop_sacsin"/>
    <property type="match status" value="1"/>
</dbReference>
<dbReference type="SUPFAM" id="SSF55874">
    <property type="entry name" value="ATPase domain of HSP90 chaperone/DNA topoisomerase II/histidine kinase"/>
    <property type="match status" value="1"/>
</dbReference>
<dbReference type="AlphaFoldDB" id="A0A818TJV6"/>
<dbReference type="PANTHER" id="PTHR32387:SF0">
    <property type="entry name" value="PROTEIN NO VEIN"/>
    <property type="match status" value="1"/>
</dbReference>
<organism evidence="2 3">
    <name type="scientific">Rotaria sordida</name>
    <dbReference type="NCBI Taxonomy" id="392033"/>
    <lineage>
        <taxon>Eukaryota</taxon>
        <taxon>Metazoa</taxon>
        <taxon>Spiralia</taxon>
        <taxon>Gnathifera</taxon>
        <taxon>Rotifera</taxon>
        <taxon>Eurotatoria</taxon>
        <taxon>Bdelloidea</taxon>
        <taxon>Philodinida</taxon>
        <taxon>Philodinidae</taxon>
        <taxon>Rotaria</taxon>
    </lineage>
</organism>
<proteinExistence type="predicted"/>
<feature type="compositionally biased region" description="Low complexity" evidence="1">
    <location>
        <begin position="22"/>
        <end position="38"/>
    </location>
</feature>
<dbReference type="InterPro" id="IPR036890">
    <property type="entry name" value="HATPase_C_sf"/>
</dbReference>
<sequence length="1152" mass="132872">MSATAFSKDDGKKSKSNRKGSRQQFQQVQIVTQSSSTTAEPTFQPGNYYDEHFPPLGESSLNQTSGSSHHSFESTSSYALKQTKTDSSLFQPRSAYEQDILIKLSEIILTIHGRREFVSRERVQNELFNYFHVNCWKQLGVRPGELSPLVILTERLKKVTFYMQIFEQIFMLCTLHDLGPLLAKFLKVNTYEDAHLGPLDEHPDIKRVFGYEPTQRHQPIPIMTSGDVISLFIDFQARFKRNLAFGEFLDELVNSYRLQTRKELGLYCKSFPYLIQYLLQHLLLLETSTHELLRLPIDATLKSFENELHSLHVRSAVGHLCTLITCEYGLTTRIPLNVYRTSMRTWFIRLQSLTMKQGNNEEPMQYILEFLTYLPVFIGQARLIQEIILGPLDDVFSKSGVNIVSARTRIWKLADEKQKNKLEIWGHTLNINDWKNNSKWSGQLYSIEDQVSVLEPPESGLNSSETIVQVIRDVLRIRVTFLTDNGYMAITTPAAPLIKSSTRQSHLVSIEINNNNENESARAAFEHIELIRRGFGVGSGLDSSGQSIVNNLQGMIERSLQKLSNDLYSEQGHFVLELIQNADDNQYASDRLPTLRFVLSDKRILVCNNEIGFQPNNVAAICNVGTTTKGKHKQGYAGHKGIGFKSVFMVSNRPEIHSRDYHFCFDTVDGTQQIGYILPIWLDECDEILPDADEWTTCIRLPIQRGSRLQENFDNIQAKLLLFLNRLRRIEIVGQPMSTSNSDQSRSFTRFDHADGKIIELQEKTVNGTIIKNFWLVIKKVLQVPEDVKEKLREVKCDVHSTTIAIAYPLSGLQQSVQKLPLAQPLFAYLPLRPYGFRFILQADFEIPVTRQEILHDNIWNEWLKSEMIQLLPLAYTQFQNLPDLLTSSLPQLEFGSHITAIQVLIYFLKLIPTRNELDPYFNSFVDKSMKLLMGIIKLPVSREDDNGQIHIEWVQTSQCVLVKDPFIRKILPQELLLSHFNMYYVPEQLASECNERTLIKLGCAPLQFSSIIRLIKELYKQHEQEHSTKTSSIEQIAQWLLCIDYILQQQQQKSEQSRGGQYERVETTTITELKQLKIIPLSGHSRLVSMDEYNEEVILFPLSKKIQYKKPFKIVLEDLSRLDERLLEYIEDKFPRRYESIECLLKKLGEY</sequence>
<dbReference type="PANTHER" id="PTHR32387">
    <property type="entry name" value="WU:FJ29H11"/>
    <property type="match status" value="1"/>
</dbReference>
<dbReference type="Proteomes" id="UP000663836">
    <property type="component" value="Unassembled WGS sequence"/>
</dbReference>